<proteinExistence type="predicted"/>
<sequence length="68" mass="7556">MIGGTTRIVRVIDIAALARHDFLCDGPHPLVLPLHLPPPIALRRKDCKAVVNQVTNRRTVQEKPRGTL</sequence>
<evidence type="ECO:0000313" key="2">
    <source>
        <dbReference type="Proteomes" id="UP000645462"/>
    </source>
</evidence>
<dbReference type="Proteomes" id="UP000645462">
    <property type="component" value="Unassembled WGS sequence"/>
</dbReference>
<gene>
    <name evidence="1" type="ORF">GCM10011363_17560</name>
</gene>
<reference evidence="2" key="1">
    <citation type="journal article" date="2019" name="Int. J. Syst. Evol. Microbiol.">
        <title>The Global Catalogue of Microorganisms (GCM) 10K type strain sequencing project: providing services to taxonomists for standard genome sequencing and annotation.</title>
        <authorList>
            <consortium name="The Broad Institute Genomics Platform"/>
            <consortium name="The Broad Institute Genome Sequencing Center for Infectious Disease"/>
            <person name="Wu L."/>
            <person name="Ma J."/>
        </authorList>
    </citation>
    <scope>NUCLEOTIDE SEQUENCE [LARGE SCALE GENOMIC DNA]</scope>
    <source>
        <strain evidence="2">CGMCC 1.12478</strain>
    </source>
</reference>
<evidence type="ECO:0000313" key="1">
    <source>
        <dbReference type="EMBL" id="GGC01424.1"/>
    </source>
</evidence>
<keyword evidence="2" id="KW-1185">Reference proteome</keyword>
<name>A0ABQ1KN08_9RHOB</name>
<organism evidence="1 2">
    <name type="scientific">Marivita lacus</name>
    <dbReference type="NCBI Taxonomy" id="1323742"/>
    <lineage>
        <taxon>Bacteria</taxon>
        <taxon>Pseudomonadati</taxon>
        <taxon>Pseudomonadota</taxon>
        <taxon>Alphaproteobacteria</taxon>
        <taxon>Rhodobacterales</taxon>
        <taxon>Roseobacteraceae</taxon>
        <taxon>Marivita</taxon>
    </lineage>
</organism>
<accession>A0ABQ1KN08</accession>
<comment type="caution">
    <text evidence="1">The sequence shown here is derived from an EMBL/GenBank/DDBJ whole genome shotgun (WGS) entry which is preliminary data.</text>
</comment>
<dbReference type="EMBL" id="BMFC01000003">
    <property type="protein sequence ID" value="GGC01424.1"/>
    <property type="molecule type" value="Genomic_DNA"/>
</dbReference>
<protein>
    <submittedName>
        <fullName evidence="1">Uncharacterized protein</fullName>
    </submittedName>
</protein>